<proteinExistence type="predicted"/>
<dbReference type="EMBL" id="CAKLBY020000031">
    <property type="protein sequence ID" value="CAK7906726.1"/>
    <property type="molecule type" value="Genomic_DNA"/>
</dbReference>
<evidence type="ECO:0000313" key="1">
    <source>
        <dbReference type="EMBL" id="CAK7906726.1"/>
    </source>
</evidence>
<gene>
    <name evidence="1" type="ORF">PM001_LOCUS3391</name>
</gene>
<protein>
    <recommendedName>
        <fullName evidence="3">Polyketide synthase</fullName>
    </recommendedName>
</protein>
<dbReference type="Proteomes" id="UP001162060">
    <property type="component" value="Unassembled WGS sequence"/>
</dbReference>
<name>A0AAV1T7C2_9STRA</name>
<sequence length="95" mass="10037">MSSRTAYGTVSRGLDEGKRCVAGFGFEEGENDRRRGAALFANHLNSNALCVLTLSLQLQQATEMTVEHYAVGNFGVRTFSEAAVAHAAAGEQTGG</sequence>
<comment type="caution">
    <text evidence="1">The sequence shown here is derived from an EMBL/GenBank/DDBJ whole genome shotgun (WGS) entry which is preliminary data.</text>
</comment>
<organism evidence="1 2">
    <name type="scientific">Peronospora matthiolae</name>
    <dbReference type="NCBI Taxonomy" id="2874970"/>
    <lineage>
        <taxon>Eukaryota</taxon>
        <taxon>Sar</taxon>
        <taxon>Stramenopiles</taxon>
        <taxon>Oomycota</taxon>
        <taxon>Peronosporomycetes</taxon>
        <taxon>Peronosporales</taxon>
        <taxon>Peronosporaceae</taxon>
        <taxon>Peronospora</taxon>
    </lineage>
</organism>
<reference evidence="1" key="1">
    <citation type="submission" date="2024-01" db="EMBL/GenBank/DDBJ databases">
        <authorList>
            <person name="Webb A."/>
        </authorList>
    </citation>
    <scope>NUCLEOTIDE SEQUENCE</scope>
    <source>
        <strain evidence="1">Pm1</strain>
    </source>
</reference>
<evidence type="ECO:0000313" key="2">
    <source>
        <dbReference type="Proteomes" id="UP001162060"/>
    </source>
</evidence>
<accession>A0AAV1T7C2</accession>
<evidence type="ECO:0008006" key="3">
    <source>
        <dbReference type="Google" id="ProtNLM"/>
    </source>
</evidence>
<dbReference type="AlphaFoldDB" id="A0AAV1T7C2"/>